<dbReference type="HOGENOM" id="CLU_1355178_0_0_1"/>
<organism evidence="2 3">
    <name type="scientific">Pseudozyma hubeiensis (strain SY62)</name>
    <name type="common">Yeast</name>
    <dbReference type="NCBI Taxonomy" id="1305764"/>
    <lineage>
        <taxon>Eukaryota</taxon>
        <taxon>Fungi</taxon>
        <taxon>Dikarya</taxon>
        <taxon>Basidiomycota</taxon>
        <taxon>Ustilaginomycotina</taxon>
        <taxon>Ustilaginomycetes</taxon>
        <taxon>Ustilaginales</taxon>
        <taxon>Ustilaginaceae</taxon>
        <taxon>Pseudozyma</taxon>
    </lineage>
</organism>
<evidence type="ECO:0000256" key="1">
    <source>
        <dbReference type="SAM" id="MobiDB-lite"/>
    </source>
</evidence>
<evidence type="ECO:0000313" key="3">
    <source>
        <dbReference type="Proteomes" id="UP000014071"/>
    </source>
</evidence>
<dbReference type="Proteomes" id="UP000014071">
    <property type="component" value="Unassembled WGS sequence"/>
</dbReference>
<dbReference type="OrthoDB" id="10658453at2759"/>
<protein>
    <submittedName>
        <fullName evidence="2">Sequence orphan</fullName>
    </submittedName>
</protein>
<dbReference type="AlphaFoldDB" id="R9P8L6"/>
<dbReference type="GeneID" id="24110555"/>
<proteinExistence type="predicted"/>
<name>R9P8L6_PSEHS</name>
<gene>
    <name evidence="2" type="ORF">PHSY_005275</name>
</gene>
<keyword evidence="3" id="KW-1185">Reference proteome</keyword>
<accession>R9P8L6</accession>
<evidence type="ECO:0000313" key="2">
    <source>
        <dbReference type="EMBL" id="GAC97689.1"/>
    </source>
</evidence>
<dbReference type="EMBL" id="DF238810">
    <property type="protein sequence ID" value="GAC97689.1"/>
    <property type="molecule type" value="Genomic_DNA"/>
</dbReference>
<feature type="region of interest" description="Disordered" evidence="1">
    <location>
        <begin position="175"/>
        <end position="202"/>
    </location>
</feature>
<sequence length="202" mass="23304">MGKDEDEEEGDQGRRDDDKWVYVQGIHRTRQFNRLTRKDWHPKFSGLFVFRVESGRLSRFLHDRRCAAQFRICSRDRIVFCFCRVDRRPKPPSSVHGHGFGEMHQACKFSIGARINTTVTTTISSSEPAEAKLSFRIASVWLTALETRIVSRPPDRVPLTIRTTTTMLTTLRRPVGVKKRSSRSAVTVPRDADLPQRQQLHV</sequence>
<reference evidence="3" key="1">
    <citation type="journal article" date="2013" name="Genome Announc.">
        <title>Draft genome sequence of the basidiomycetous yeast-like fungus Pseudozyma hubeiensis SY62, which produces an abundant amount of the biosurfactant mannosylerythritol lipids.</title>
        <authorList>
            <person name="Konishi M."/>
            <person name="Hatada Y."/>
            <person name="Horiuchi J."/>
        </authorList>
    </citation>
    <scope>NUCLEOTIDE SEQUENCE [LARGE SCALE GENOMIC DNA]</scope>
    <source>
        <strain evidence="3">SY62</strain>
    </source>
</reference>
<dbReference type="RefSeq" id="XP_012191276.1">
    <property type="nucleotide sequence ID" value="XM_012335886.1"/>
</dbReference>